<gene>
    <name evidence="1" type="ORF">EVA_08193</name>
</gene>
<name>J9CU08_9ZZZZ</name>
<proteinExistence type="predicted"/>
<sequence>MAQVTYDGAPRIFFRKDLVIPIFVFTFAVETSRAVTAKVNSPTEL</sequence>
<protein>
    <submittedName>
        <fullName evidence="1">Uncharacterized protein</fullName>
    </submittedName>
</protein>
<evidence type="ECO:0000313" key="1">
    <source>
        <dbReference type="EMBL" id="EJX03701.1"/>
    </source>
</evidence>
<dbReference type="AlphaFoldDB" id="J9CU08"/>
<organism evidence="1">
    <name type="scientific">gut metagenome</name>
    <dbReference type="NCBI Taxonomy" id="749906"/>
    <lineage>
        <taxon>unclassified sequences</taxon>
        <taxon>metagenomes</taxon>
        <taxon>organismal metagenomes</taxon>
    </lineage>
</organism>
<reference evidence="1" key="1">
    <citation type="journal article" date="2012" name="PLoS ONE">
        <title>Gene sets for utilization of primary and secondary nutrition supplies in the distal gut of endangered iberian lynx.</title>
        <authorList>
            <person name="Alcaide M."/>
            <person name="Messina E."/>
            <person name="Richter M."/>
            <person name="Bargiela R."/>
            <person name="Peplies J."/>
            <person name="Huws S.A."/>
            <person name="Newbold C.J."/>
            <person name="Golyshin P.N."/>
            <person name="Simon M.A."/>
            <person name="Lopez G."/>
            <person name="Yakimov M.M."/>
            <person name="Ferrer M."/>
        </authorList>
    </citation>
    <scope>NUCLEOTIDE SEQUENCE</scope>
</reference>
<comment type="caution">
    <text evidence="1">The sequence shown here is derived from an EMBL/GenBank/DDBJ whole genome shotgun (WGS) entry which is preliminary data.</text>
</comment>
<dbReference type="EMBL" id="AMCI01002072">
    <property type="protein sequence ID" value="EJX03701.1"/>
    <property type="molecule type" value="Genomic_DNA"/>
</dbReference>
<accession>J9CU08</accession>